<dbReference type="Proteomes" id="UP000613512">
    <property type="component" value="Unassembled WGS sequence"/>
</dbReference>
<evidence type="ECO:0000313" key="5">
    <source>
        <dbReference type="Proteomes" id="UP000613512"/>
    </source>
</evidence>
<proteinExistence type="predicted"/>
<protein>
    <recommendedName>
        <fullName evidence="3">Bacterial spore germination immunoglobulin-like domain-containing protein</fullName>
    </recommendedName>
</protein>
<evidence type="ECO:0000313" key="4">
    <source>
        <dbReference type="EMBL" id="GGA92465.1"/>
    </source>
</evidence>
<keyword evidence="2" id="KW-0732">Signal</keyword>
<evidence type="ECO:0000256" key="1">
    <source>
        <dbReference type="SAM" id="MobiDB-lite"/>
    </source>
</evidence>
<feature type="compositionally biased region" description="Acidic residues" evidence="1">
    <location>
        <begin position="42"/>
        <end position="75"/>
    </location>
</feature>
<dbReference type="InterPro" id="IPR018911">
    <property type="entry name" value="Gmad2_Ig-like_dom"/>
</dbReference>
<gene>
    <name evidence="4" type="ORF">GCM10008025_38620</name>
</gene>
<comment type="caution">
    <text evidence="4">The sequence shown here is derived from an EMBL/GenBank/DDBJ whole genome shotgun (WGS) entry which is preliminary data.</text>
</comment>
<evidence type="ECO:0000256" key="2">
    <source>
        <dbReference type="SAM" id="SignalP"/>
    </source>
</evidence>
<dbReference type="AlphaFoldDB" id="A0A916SDR2"/>
<reference evidence="4" key="2">
    <citation type="submission" date="2020-09" db="EMBL/GenBank/DDBJ databases">
        <authorList>
            <person name="Sun Q."/>
            <person name="Zhou Y."/>
        </authorList>
    </citation>
    <scope>NUCLEOTIDE SEQUENCE</scope>
    <source>
        <strain evidence="4">CGMCC 1.12408</strain>
    </source>
</reference>
<sequence length="177" mass="19741">MKKPYYLLLCFLAFISLVACTGQNDDNEADENNGVEAPNNEEPMEEENEESPDAGDEGDPSVGEEDSSDAEDNDSNEQAVYENEIFKDVAVSEMGDLYVVTGKAQVFEGVFQYKLQDEDDKVLLEDNYQTDGAPAWGDFEISIEKSLINTNNNVFLELFVYSAKDGEKINQLEIPIP</sequence>
<evidence type="ECO:0000259" key="3">
    <source>
        <dbReference type="Pfam" id="PF10648"/>
    </source>
</evidence>
<name>A0A916SDR2_9BACI</name>
<keyword evidence="5" id="KW-1185">Reference proteome</keyword>
<feature type="chain" id="PRO_5039434808" description="Bacterial spore germination immunoglobulin-like domain-containing protein" evidence="2">
    <location>
        <begin position="22"/>
        <end position="177"/>
    </location>
</feature>
<dbReference type="RefSeq" id="WP_188386318.1">
    <property type="nucleotide sequence ID" value="NZ_BMEY01000033.1"/>
</dbReference>
<feature type="domain" description="Bacterial spore germination immunoglobulin-like" evidence="3">
    <location>
        <begin position="93"/>
        <end position="167"/>
    </location>
</feature>
<dbReference type="PROSITE" id="PS51257">
    <property type="entry name" value="PROKAR_LIPOPROTEIN"/>
    <property type="match status" value="1"/>
</dbReference>
<dbReference type="EMBL" id="BMEY01000033">
    <property type="protein sequence ID" value="GGA92465.1"/>
    <property type="molecule type" value="Genomic_DNA"/>
</dbReference>
<organism evidence="4 5">
    <name type="scientific">Ornithinibacillus halotolerans</name>
    <dbReference type="NCBI Taxonomy" id="1274357"/>
    <lineage>
        <taxon>Bacteria</taxon>
        <taxon>Bacillati</taxon>
        <taxon>Bacillota</taxon>
        <taxon>Bacilli</taxon>
        <taxon>Bacillales</taxon>
        <taxon>Bacillaceae</taxon>
        <taxon>Ornithinibacillus</taxon>
    </lineage>
</organism>
<feature type="signal peptide" evidence="2">
    <location>
        <begin position="1"/>
        <end position="21"/>
    </location>
</feature>
<feature type="region of interest" description="Disordered" evidence="1">
    <location>
        <begin position="23"/>
        <end position="81"/>
    </location>
</feature>
<dbReference type="Pfam" id="PF10648">
    <property type="entry name" value="Gmad2"/>
    <property type="match status" value="1"/>
</dbReference>
<reference evidence="4" key="1">
    <citation type="journal article" date="2014" name="Int. J. Syst. Evol. Microbiol.">
        <title>Complete genome sequence of Corynebacterium casei LMG S-19264T (=DSM 44701T), isolated from a smear-ripened cheese.</title>
        <authorList>
            <consortium name="US DOE Joint Genome Institute (JGI-PGF)"/>
            <person name="Walter F."/>
            <person name="Albersmeier A."/>
            <person name="Kalinowski J."/>
            <person name="Ruckert C."/>
        </authorList>
    </citation>
    <scope>NUCLEOTIDE SEQUENCE</scope>
    <source>
        <strain evidence="4">CGMCC 1.12408</strain>
    </source>
</reference>
<accession>A0A916SDR2</accession>